<dbReference type="PANTHER" id="PTHR21248:SF22">
    <property type="entry name" value="PHOSPHOLIPASE D"/>
    <property type="match status" value="1"/>
</dbReference>
<accession>A0A5M4FGJ8</accession>
<name>A0A5M4FGJ8_9ACTN</name>
<dbReference type="Proteomes" id="UP000380867">
    <property type="component" value="Unassembled WGS sequence"/>
</dbReference>
<evidence type="ECO:0000259" key="1">
    <source>
        <dbReference type="PROSITE" id="PS50035"/>
    </source>
</evidence>
<dbReference type="PANTHER" id="PTHR21248">
    <property type="entry name" value="CARDIOLIPIN SYNTHASE"/>
    <property type="match status" value="1"/>
</dbReference>
<dbReference type="OrthoDB" id="9762009at2"/>
<organism evidence="2 3">
    <name type="scientific">Aeromicrobium ginsengisoli</name>
    <dbReference type="NCBI Taxonomy" id="363867"/>
    <lineage>
        <taxon>Bacteria</taxon>
        <taxon>Bacillati</taxon>
        <taxon>Actinomycetota</taxon>
        <taxon>Actinomycetes</taxon>
        <taxon>Propionibacteriales</taxon>
        <taxon>Nocardioidaceae</taxon>
        <taxon>Aeromicrobium</taxon>
    </lineage>
</organism>
<comment type="caution">
    <text evidence="2">The sequence shown here is derived from an EMBL/GenBank/DDBJ whole genome shotgun (WGS) entry which is preliminary data.</text>
</comment>
<dbReference type="GO" id="GO:0030572">
    <property type="term" value="F:phosphatidyltransferase activity"/>
    <property type="evidence" value="ECO:0007669"/>
    <property type="project" value="UniProtKB-ARBA"/>
</dbReference>
<dbReference type="SMART" id="SM00155">
    <property type="entry name" value="PLDc"/>
    <property type="match status" value="2"/>
</dbReference>
<protein>
    <submittedName>
        <fullName evidence="2">Phosphatidylserine/phosphatidylglycerophosphate/ cardiolipin synthase family protein</fullName>
    </submittedName>
</protein>
<evidence type="ECO:0000313" key="2">
    <source>
        <dbReference type="EMBL" id="KAA1398349.1"/>
    </source>
</evidence>
<feature type="domain" description="PLD phosphodiesterase" evidence="1">
    <location>
        <begin position="161"/>
        <end position="188"/>
    </location>
</feature>
<dbReference type="PROSITE" id="PS50035">
    <property type="entry name" value="PLD"/>
    <property type="match status" value="2"/>
</dbReference>
<evidence type="ECO:0000313" key="3">
    <source>
        <dbReference type="Proteomes" id="UP000380867"/>
    </source>
</evidence>
<reference evidence="2" key="1">
    <citation type="submission" date="2019-09" db="EMBL/GenBank/DDBJ databases">
        <authorList>
            <person name="Li J."/>
        </authorList>
    </citation>
    <scope>NUCLEOTIDE SEQUENCE [LARGE SCALE GENOMIC DNA]</scope>
    <source>
        <strain evidence="2">JCM 14732</strain>
    </source>
</reference>
<dbReference type="GO" id="GO:0032049">
    <property type="term" value="P:cardiolipin biosynthetic process"/>
    <property type="evidence" value="ECO:0007669"/>
    <property type="project" value="UniProtKB-ARBA"/>
</dbReference>
<dbReference type="CDD" id="cd09159">
    <property type="entry name" value="PLDc_ybhO_like_2"/>
    <property type="match status" value="1"/>
</dbReference>
<dbReference type="Pfam" id="PF13091">
    <property type="entry name" value="PLDc_2"/>
    <property type="match status" value="2"/>
</dbReference>
<dbReference type="AlphaFoldDB" id="A0A5M4FGJ8"/>
<gene>
    <name evidence="2" type="ORF">ESP70_012295</name>
</gene>
<dbReference type="CDD" id="cd09110">
    <property type="entry name" value="PLDc_CLS_1"/>
    <property type="match status" value="1"/>
</dbReference>
<keyword evidence="3" id="KW-1185">Reference proteome</keyword>
<feature type="domain" description="PLD phosphodiesterase" evidence="1">
    <location>
        <begin position="329"/>
        <end position="356"/>
    </location>
</feature>
<dbReference type="EMBL" id="SDPQ02000002">
    <property type="protein sequence ID" value="KAA1398349.1"/>
    <property type="molecule type" value="Genomic_DNA"/>
</dbReference>
<dbReference type="InterPro" id="IPR025202">
    <property type="entry name" value="PLD-like_dom"/>
</dbReference>
<dbReference type="InterPro" id="IPR001736">
    <property type="entry name" value="PLipase_D/transphosphatidylase"/>
</dbReference>
<sequence length="416" mass="47337">MRMRRPSTRGILKRALFTMLSAQFLIVVALMVTTKVRKMMRGSRGNDTFPVTPPAPLEVGAGNTATVYTYGSDLFEDMLAAIGNARDRILFETYIIKADEMGRRFKQALIDAAERGVDVYVIYDGFANLVVTPSFLTFPAPIHVLRYPVFATGWRFFSPRQMGRDHRKVLVVDDEVGYVGGYNVGSLYASEWRDTHLKIEGPSVWDLDNAFVDFWNLRRRKRARMLKERGDASWEPQIRAHRNVPRQLLFPIRGMYIEAIDRARDHIYITAAYFIPDRDILDGLLAAAARGVRVRILVPEISNHVVADWLSRGFYSQLLDGGVEILLYQDWMVHAKTATIDGRWTTIGTANIDRLSLTGNYEINLEILDDALAQHLETVFETDASNARVLTRTEWSSRPLVAKACEWILAPLRPLL</sequence>
<dbReference type="SUPFAM" id="SSF56024">
    <property type="entry name" value="Phospholipase D/nuclease"/>
    <property type="match status" value="2"/>
</dbReference>
<proteinExistence type="predicted"/>
<dbReference type="Gene3D" id="3.30.870.10">
    <property type="entry name" value="Endonuclease Chain A"/>
    <property type="match status" value="2"/>
</dbReference>